<comment type="subcellular location">
    <subcellularLocation>
        <location evidence="3">Endoplasmic reticulum</location>
    </subcellularLocation>
    <subcellularLocation>
        <location evidence="2 10">Golgi apparatus</location>
        <location evidence="2 10">cis-Golgi network</location>
    </subcellularLocation>
</comment>
<dbReference type="PANTHER" id="PTHR20902">
    <property type="entry name" value="41-2 PROTEIN ANTIGEN-RELATED"/>
    <property type="match status" value="1"/>
</dbReference>
<dbReference type="GO" id="GO:0006888">
    <property type="term" value="P:endoplasmic reticulum to Golgi vesicle-mediated transport"/>
    <property type="evidence" value="ECO:0007669"/>
    <property type="project" value="TreeGrafter"/>
</dbReference>
<reference evidence="11" key="2">
    <citation type="submission" date="2015-06" db="UniProtKB">
        <authorList>
            <consortium name="EnsemblMetazoa"/>
        </authorList>
    </citation>
    <scope>IDENTIFICATION</scope>
</reference>
<dbReference type="FunFam" id="3.30.1380.20:FF:000005">
    <property type="entry name" value="Trafficking protein particle complex subunit 5"/>
    <property type="match status" value="1"/>
</dbReference>
<dbReference type="InterPro" id="IPR024096">
    <property type="entry name" value="NO_sig/Golgi_transp_ligand-bd"/>
</dbReference>
<dbReference type="SUPFAM" id="SSF111126">
    <property type="entry name" value="Ligand-binding domain in the NO signalling and Golgi transport"/>
    <property type="match status" value="1"/>
</dbReference>
<evidence type="ECO:0000256" key="3">
    <source>
        <dbReference type="ARBA" id="ARBA00004240"/>
    </source>
</evidence>
<keyword evidence="5 10" id="KW-0813">Transport</keyword>
<dbReference type="Gene3D" id="3.30.1380.20">
    <property type="entry name" value="Trafficking protein particle complex subunit 3"/>
    <property type="match status" value="1"/>
</dbReference>
<evidence type="ECO:0000313" key="11">
    <source>
        <dbReference type="EnsemblMetazoa" id="tetur25g01140.1"/>
    </source>
</evidence>
<protein>
    <recommendedName>
        <fullName evidence="9 10">Trafficking protein particle complex subunit 5</fullName>
    </recommendedName>
</protein>
<keyword evidence="12" id="KW-1185">Reference proteome</keyword>
<evidence type="ECO:0000313" key="12">
    <source>
        <dbReference type="Proteomes" id="UP000015104"/>
    </source>
</evidence>
<dbReference type="AlphaFoldDB" id="T1KX51"/>
<gene>
    <name evidence="11" type="primary">107368071</name>
</gene>
<evidence type="ECO:0000256" key="9">
    <source>
        <dbReference type="ARBA" id="ARBA00068379"/>
    </source>
</evidence>
<dbReference type="STRING" id="32264.T1KX51"/>
<evidence type="ECO:0000256" key="4">
    <source>
        <dbReference type="ARBA" id="ARBA00006218"/>
    </source>
</evidence>
<dbReference type="OrthoDB" id="10254842at2759"/>
<comment type="function">
    <text evidence="1 10">May play a role in vesicular transport from endoplasmic reticulum to Golgi.</text>
</comment>
<dbReference type="GO" id="GO:0005783">
    <property type="term" value="C:endoplasmic reticulum"/>
    <property type="evidence" value="ECO:0007669"/>
    <property type="project" value="UniProtKB-SubCell"/>
</dbReference>
<dbReference type="PIRSF" id="PIRSF017479">
    <property type="entry name" value="TRAPP_I_complex_Trs31"/>
    <property type="match status" value="1"/>
</dbReference>
<keyword evidence="6 10" id="KW-0256">Endoplasmic reticulum</keyword>
<dbReference type="HOGENOM" id="CLU_073154_2_0_1"/>
<comment type="similarity">
    <text evidence="4 10">Belongs to the TRAPP small subunits family. BET3 subfamily.</text>
</comment>
<dbReference type="OMA" id="YMVKFDD"/>
<dbReference type="KEGG" id="tut:107368071"/>
<organism evidence="11 12">
    <name type="scientific">Tetranychus urticae</name>
    <name type="common">Two-spotted spider mite</name>
    <dbReference type="NCBI Taxonomy" id="32264"/>
    <lineage>
        <taxon>Eukaryota</taxon>
        <taxon>Metazoa</taxon>
        <taxon>Ecdysozoa</taxon>
        <taxon>Arthropoda</taxon>
        <taxon>Chelicerata</taxon>
        <taxon>Arachnida</taxon>
        <taxon>Acari</taxon>
        <taxon>Acariformes</taxon>
        <taxon>Trombidiformes</taxon>
        <taxon>Prostigmata</taxon>
        <taxon>Eleutherengona</taxon>
        <taxon>Raphignathae</taxon>
        <taxon>Tetranychoidea</taxon>
        <taxon>Tetranychidae</taxon>
        <taxon>Tetranychus</taxon>
    </lineage>
</organism>
<evidence type="ECO:0000256" key="10">
    <source>
        <dbReference type="PIRNR" id="PIRNR017479"/>
    </source>
</evidence>
<dbReference type="InterPro" id="IPR007194">
    <property type="entry name" value="TRAPP_component"/>
</dbReference>
<evidence type="ECO:0000256" key="1">
    <source>
        <dbReference type="ARBA" id="ARBA00002910"/>
    </source>
</evidence>
<proteinExistence type="inferred from homology"/>
<keyword evidence="8 10" id="KW-0333">Golgi apparatus</keyword>
<name>T1KX51_TETUR</name>
<dbReference type="CDD" id="cd14943">
    <property type="entry name" value="TRAPPC5_Trs31"/>
    <property type="match status" value="1"/>
</dbReference>
<dbReference type="EnsemblMetazoa" id="tetur25g01140.1">
    <property type="protein sequence ID" value="tetur25g01140.1"/>
    <property type="gene ID" value="tetur25g01140"/>
</dbReference>
<dbReference type="Pfam" id="PF04051">
    <property type="entry name" value="TRAPP"/>
    <property type="match status" value="1"/>
</dbReference>
<keyword evidence="7 10" id="KW-0931">ER-Golgi transport</keyword>
<evidence type="ECO:0000256" key="2">
    <source>
        <dbReference type="ARBA" id="ARBA00004222"/>
    </source>
</evidence>
<dbReference type="GO" id="GO:1990072">
    <property type="term" value="C:TRAPPIII protein complex"/>
    <property type="evidence" value="ECO:0007669"/>
    <property type="project" value="TreeGrafter"/>
</dbReference>
<evidence type="ECO:0000256" key="6">
    <source>
        <dbReference type="ARBA" id="ARBA00022824"/>
    </source>
</evidence>
<dbReference type="InterPro" id="IPR016696">
    <property type="entry name" value="TRAPP-I_su5"/>
</dbReference>
<dbReference type="eggNOG" id="KOG3315">
    <property type="taxonomic scope" value="Eukaryota"/>
</dbReference>
<evidence type="ECO:0000256" key="8">
    <source>
        <dbReference type="ARBA" id="ARBA00023034"/>
    </source>
</evidence>
<dbReference type="PANTHER" id="PTHR20902:SF0">
    <property type="entry name" value="TRAFFICKING PROTEIN PARTICLE COMPLEX SUBUNIT 5"/>
    <property type="match status" value="1"/>
</dbReference>
<accession>T1KX51</accession>
<dbReference type="EMBL" id="CAEY01000676">
    <property type="status" value="NOT_ANNOTATED_CDS"/>
    <property type="molecule type" value="Genomic_DNA"/>
</dbReference>
<evidence type="ECO:0000256" key="5">
    <source>
        <dbReference type="ARBA" id="ARBA00022448"/>
    </source>
</evidence>
<sequence length="189" mass="21810">MDLFPSFTGKQKVSPLDRPLPKVKYEVSVNAFAFLFSEVVQYCHSKVYTVPELQKKLSEMGYHVGQRLVDLTFIREKNYKRETKLINILIFIKTNLWKTLFAKDADKLEHSNDDPTTYYIIESDPIVNKYISYNRDKGSLNCASFIGGIIEAALNETGFNAKVTVHWHKGTTFMIKFDQAVIDRDKAKE</sequence>
<comment type="subunit">
    <text evidence="10">Part of the multisubunit TRAPP (transport protein particle) complex.</text>
</comment>
<dbReference type="GO" id="GO:1990070">
    <property type="term" value="C:TRAPPI protein complex"/>
    <property type="evidence" value="ECO:0007669"/>
    <property type="project" value="TreeGrafter"/>
</dbReference>
<dbReference type="Proteomes" id="UP000015104">
    <property type="component" value="Unassembled WGS sequence"/>
</dbReference>
<evidence type="ECO:0000256" key="7">
    <source>
        <dbReference type="ARBA" id="ARBA00022892"/>
    </source>
</evidence>
<reference evidence="12" key="1">
    <citation type="submission" date="2011-08" db="EMBL/GenBank/DDBJ databases">
        <authorList>
            <person name="Rombauts S."/>
        </authorList>
    </citation>
    <scope>NUCLEOTIDE SEQUENCE</scope>
    <source>
        <strain evidence="12">London</strain>
    </source>
</reference>
<dbReference type="GO" id="GO:1990071">
    <property type="term" value="C:TRAPPII protein complex"/>
    <property type="evidence" value="ECO:0007669"/>
    <property type="project" value="TreeGrafter"/>
</dbReference>